<protein>
    <submittedName>
        <fullName evidence="2">Uncharacterized protein</fullName>
    </submittedName>
</protein>
<reference evidence="2 3" key="1">
    <citation type="submission" date="2020-02" db="EMBL/GenBank/DDBJ databases">
        <authorList>
            <person name="Ma Q."/>
            <person name="Huang Y."/>
            <person name="Song X."/>
            <person name="Pei D."/>
        </authorList>
    </citation>
    <scope>NUCLEOTIDE SEQUENCE [LARGE SCALE GENOMIC DNA]</scope>
    <source>
        <strain evidence="2">Sxm20200214</strain>
        <tissue evidence="2">Leaf</tissue>
    </source>
</reference>
<keyword evidence="3" id="KW-1185">Reference proteome</keyword>
<evidence type="ECO:0000313" key="2">
    <source>
        <dbReference type="EMBL" id="KAG2249204.1"/>
    </source>
</evidence>
<dbReference type="InterPro" id="IPR025886">
    <property type="entry name" value="PP2-like"/>
</dbReference>
<accession>A0A8X7PGH3</accession>
<organism evidence="2 3">
    <name type="scientific">Brassica carinata</name>
    <name type="common">Ethiopian mustard</name>
    <name type="synonym">Abyssinian cabbage</name>
    <dbReference type="NCBI Taxonomy" id="52824"/>
    <lineage>
        <taxon>Eukaryota</taxon>
        <taxon>Viridiplantae</taxon>
        <taxon>Streptophyta</taxon>
        <taxon>Embryophyta</taxon>
        <taxon>Tracheophyta</taxon>
        <taxon>Spermatophyta</taxon>
        <taxon>Magnoliopsida</taxon>
        <taxon>eudicotyledons</taxon>
        <taxon>Gunneridae</taxon>
        <taxon>Pentapetalae</taxon>
        <taxon>rosids</taxon>
        <taxon>malvids</taxon>
        <taxon>Brassicales</taxon>
        <taxon>Brassicaceae</taxon>
        <taxon>Brassiceae</taxon>
        <taxon>Brassica</taxon>
    </lineage>
</organism>
<dbReference type="Proteomes" id="UP000886595">
    <property type="component" value="Unassembled WGS sequence"/>
</dbReference>
<evidence type="ECO:0000313" key="3">
    <source>
        <dbReference type="Proteomes" id="UP000886595"/>
    </source>
</evidence>
<gene>
    <name evidence="2" type="ORF">Bca52824_088832</name>
</gene>
<comment type="caution">
    <text evidence="2">The sequence shown here is derived from an EMBL/GenBank/DDBJ whole genome shotgun (WGS) entry which is preliminary data.</text>
</comment>
<dbReference type="AlphaFoldDB" id="A0A8X7PGH3"/>
<feature type="compositionally biased region" description="Basic and acidic residues" evidence="1">
    <location>
        <begin position="1"/>
        <end position="16"/>
    </location>
</feature>
<dbReference type="Pfam" id="PF14299">
    <property type="entry name" value="PP2"/>
    <property type="match status" value="1"/>
</dbReference>
<dbReference type="EMBL" id="JAAMPC010000017">
    <property type="protein sequence ID" value="KAG2249204.1"/>
    <property type="molecule type" value="Genomic_DNA"/>
</dbReference>
<feature type="region of interest" description="Disordered" evidence="1">
    <location>
        <begin position="1"/>
        <end position="31"/>
    </location>
</feature>
<dbReference type="OrthoDB" id="533833at2759"/>
<sequence length="66" mass="7344">MERGNQRAAREYESVRKKPLGGDSVGELMTSPEYDSGKMEFSMYEVKGGLWKSGLVVLGVAIRPKH</sequence>
<evidence type="ECO:0000256" key="1">
    <source>
        <dbReference type="SAM" id="MobiDB-lite"/>
    </source>
</evidence>
<proteinExistence type="predicted"/>
<name>A0A8X7PGH3_BRACI</name>